<evidence type="ECO:0000313" key="3">
    <source>
        <dbReference type="Proteomes" id="UP000000466"/>
    </source>
</evidence>
<proteinExistence type="predicted"/>
<dbReference type="KEGG" id="saga:M5M_10102"/>
<dbReference type="AlphaFoldDB" id="R9S5P4"/>
<keyword evidence="1" id="KW-0732">Signal</keyword>
<feature type="signal peptide" evidence="1">
    <location>
        <begin position="1"/>
        <end position="20"/>
    </location>
</feature>
<accession>R9S5P4</accession>
<dbReference type="HOGENOM" id="CLU_3140699_0_0_6"/>
<feature type="chain" id="PRO_5004479887" evidence="1">
    <location>
        <begin position="21"/>
        <end position="49"/>
    </location>
</feature>
<sequence>MKKMIAIACIGLLGVTVADARGLTRADMDWQKQLAVMAVLEFEKRFLVQ</sequence>
<keyword evidence="3" id="KW-1185">Reference proteome</keyword>
<protein>
    <submittedName>
        <fullName evidence="2">Uncharacterized protein</fullName>
    </submittedName>
</protein>
<gene>
    <name evidence="2" type="ordered locus">M5M_10102</name>
</gene>
<name>R9S5P4_SIMAS</name>
<dbReference type="RefSeq" id="WP_016389334.1">
    <property type="nucleotide sequence ID" value="NC_018868.3"/>
</dbReference>
<dbReference type="STRING" id="1117647.M5M_10102"/>
<dbReference type="EMBL" id="CP003746">
    <property type="protein sequence ID" value="AGN11319.1"/>
    <property type="molecule type" value="Genomic_DNA"/>
</dbReference>
<dbReference type="Proteomes" id="UP000000466">
    <property type="component" value="Chromosome"/>
</dbReference>
<evidence type="ECO:0000256" key="1">
    <source>
        <dbReference type="SAM" id="SignalP"/>
    </source>
</evidence>
<evidence type="ECO:0000313" key="2">
    <source>
        <dbReference type="EMBL" id="AGN11319.1"/>
    </source>
</evidence>
<reference evidence="2 3" key="1">
    <citation type="journal article" date="2013" name="Genome Announc.">
        <title>Complete genome sequence of Simiduia agarivorans SA1(T), a marine bacterium able to degrade a variety of polysaccharides.</title>
        <authorList>
            <person name="Lin S.Y."/>
            <person name="Shieh W.Y."/>
            <person name="Chen J.S."/>
            <person name="Tang S.L."/>
        </authorList>
    </citation>
    <scope>NUCLEOTIDE SEQUENCE [LARGE SCALE GENOMIC DNA]</scope>
    <source>
        <strain evidence="3">DSM 21679 / JCM 13881 / BCRC 17597 / SA1</strain>
    </source>
</reference>
<organism evidence="2 3">
    <name type="scientific">Simiduia agarivorans (strain DSM 21679 / JCM 13881 / BCRC 17597 / SA1)</name>
    <dbReference type="NCBI Taxonomy" id="1117647"/>
    <lineage>
        <taxon>Bacteria</taxon>
        <taxon>Pseudomonadati</taxon>
        <taxon>Pseudomonadota</taxon>
        <taxon>Gammaproteobacteria</taxon>
        <taxon>Cellvibrionales</taxon>
        <taxon>Cellvibrionaceae</taxon>
        <taxon>Simiduia</taxon>
    </lineage>
</organism>